<dbReference type="AlphaFoldDB" id="A0AAV9TYD9"/>
<accession>A0AAV9TYD9</accession>
<dbReference type="Proteomes" id="UP001375240">
    <property type="component" value="Unassembled WGS sequence"/>
</dbReference>
<evidence type="ECO:0008006" key="4">
    <source>
        <dbReference type="Google" id="ProtNLM"/>
    </source>
</evidence>
<dbReference type="EMBL" id="JAVHNQ010000016">
    <property type="protein sequence ID" value="KAK6331229.1"/>
    <property type="molecule type" value="Genomic_DNA"/>
</dbReference>
<feature type="compositionally biased region" description="Polar residues" evidence="1">
    <location>
        <begin position="384"/>
        <end position="395"/>
    </location>
</feature>
<gene>
    <name evidence="2" type="ORF">TWF696_003289</name>
</gene>
<evidence type="ECO:0000313" key="2">
    <source>
        <dbReference type="EMBL" id="KAK6331229.1"/>
    </source>
</evidence>
<reference evidence="2 3" key="1">
    <citation type="submission" date="2019-10" db="EMBL/GenBank/DDBJ databases">
        <authorList>
            <person name="Palmer J.M."/>
        </authorList>
    </citation>
    <scope>NUCLEOTIDE SEQUENCE [LARGE SCALE GENOMIC DNA]</scope>
    <source>
        <strain evidence="2 3">TWF696</strain>
    </source>
</reference>
<evidence type="ECO:0000313" key="3">
    <source>
        <dbReference type="Proteomes" id="UP001375240"/>
    </source>
</evidence>
<organism evidence="2 3">
    <name type="scientific">Orbilia brochopaga</name>
    <dbReference type="NCBI Taxonomy" id="3140254"/>
    <lineage>
        <taxon>Eukaryota</taxon>
        <taxon>Fungi</taxon>
        <taxon>Dikarya</taxon>
        <taxon>Ascomycota</taxon>
        <taxon>Pezizomycotina</taxon>
        <taxon>Orbiliomycetes</taxon>
        <taxon>Orbiliales</taxon>
        <taxon>Orbiliaceae</taxon>
        <taxon>Orbilia</taxon>
    </lineage>
</organism>
<feature type="compositionally biased region" description="Polar residues" evidence="1">
    <location>
        <begin position="231"/>
        <end position="241"/>
    </location>
</feature>
<feature type="compositionally biased region" description="Low complexity" evidence="1">
    <location>
        <begin position="198"/>
        <end position="208"/>
    </location>
</feature>
<evidence type="ECO:0000256" key="1">
    <source>
        <dbReference type="SAM" id="MobiDB-lite"/>
    </source>
</evidence>
<protein>
    <recommendedName>
        <fullName evidence="4">Fork-head domain-containing protein</fullName>
    </recommendedName>
</protein>
<proteinExistence type="predicted"/>
<feature type="region of interest" description="Disordered" evidence="1">
    <location>
        <begin position="384"/>
        <end position="426"/>
    </location>
</feature>
<comment type="caution">
    <text evidence="2">The sequence shown here is derived from an EMBL/GenBank/DDBJ whole genome shotgun (WGS) entry which is preliminary data.</text>
</comment>
<feature type="region of interest" description="Disordered" evidence="1">
    <location>
        <begin position="191"/>
        <end position="255"/>
    </location>
</feature>
<keyword evidence="3" id="KW-1185">Reference proteome</keyword>
<name>A0AAV9TYD9_9PEZI</name>
<sequence>MSSIWGKPDGCAPMKFSNQSVGFVEPASFVSNVPSQWQFDEDAKASVHIESDSNGDYSDDLPTGIGGSGDGQGGFADGDDYGEVEIVIRYKGRTGPSTSSSRKFRLTSEHVSVPTATKVELSTNVLPRSSHRVYLPPSAQRLCIVDKETGCACNEFSPPILTSLLSQSLSGSGLAVGPSLDCCHSTCSASDHTDDYVTSTSKSTSSPSGKKRLLSNASDDGAQAQPKKQPRLSQAEGTDAQDTNDGEEGGERHTCPYFKMYPERHLECGTKDLAQRPKIKSHIIKDHLKKSGIPIPPEIKSQKCEPWDRWCKWIVQDSPKADRPVPNSNPDFYPVLNYIVSAASEIPSDGLTCFSSVMLRLFKAVHAKPGEWSPFINGLESLEQSLNNTGPSSLNGGDPLHHPSSSETEGNSLAAESDKASCHQDQSGLDMGVSLSNHCNDVPLSHYPSVAAASIPEDLLVPSQAFAMSAHPTSYGDLPEPSHCHLPEDFGRTHDPLGQSLFASPGDLIDLSHWLNYPPMGDATMQQDRQILAPGYYEPMQSCGKPAEPAGDHFAAPSGIGTNSKSLVRAAQPPRVRKRKHGSVRAQHVEGTPLNDNASLPSLRKISVTASSTGEEQQFEYSERFSVTAFLKWLQATFDFSLEKNDGRKLWCVDIREDIQVHAADTIKAHLKSWSTKGSFTEMPSFRIDTCSSRAFGGEKWSKITPEYVDDIIQDESIDDGRHILSSRPGSHHNYR</sequence>